<keyword evidence="2" id="KW-1185">Reference proteome</keyword>
<gene>
    <name evidence="1" type="ORF">HUJ06_009077</name>
</gene>
<proteinExistence type="predicted"/>
<name>A0A822Z615_NELNU</name>
<dbReference type="EMBL" id="DUZY01000004">
    <property type="protein sequence ID" value="DAD38436.1"/>
    <property type="molecule type" value="Genomic_DNA"/>
</dbReference>
<evidence type="ECO:0000313" key="1">
    <source>
        <dbReference type="EMBL" id="DAD38436.1"/>
    </source>
</evidence>
<accession>A0A822Z615</accession>
<protein>
    <recommendedName>
        <fullName evidence="3">Glutathione S-transferase parA</fullName>
    </recommendedName>
</protein>
<dbReference type="AlphaFoldDB" id="A0A822Z615"/>
<dbReference type="InterPro" id="IPR036282">
    <property type="entry name" value="Glutathione-S-Trfase_C_sf"/>
</dbReference>
<evidence type="ECO:0000313" key="2">
    <source>
        <dbReference type="Proteomes" id="UP000607653"/>
    </source>
</evidence>
<dbReference type="Gene3D" id="1.20.1050.10">
    <property type="match status" value="1"/>
</dbReference>
<evidence type="ECO:0008006" key="3">
    <source>
        <dbReference type="Google" id="ProtNLM"/>
    </source>
</evidence>
<organism evidence="1 2">
    <name type="scientific">Nelumbo nucifera</name>
    <name type="common">Sacred lotus</name>
    <dbReference type="NCBI Taxonomy" id="4432"/>
    <lineage>
        <taxon>Eukaryota</taxon>
        <taxon>Viridiplantae</taxon>
        <taxon>Streptophyta</taxon>
        <taxon>Embryophyta</taxon>
        <taxon>Tracheophyta</taxon>
        <taxon>Spermatophyta</taxon>
        <taxon>Magnoliopsida</taxon>
        <taxon>Proteales</taxon>
        <taxon>Nelumbonaceae</taxon>
        <taxon>Nelumbo</taxon>
    </lineage>
</organism>
<dbReference type="SUPFAM" id="SSF47616">
    <property type="entry name" value="GST C-terminal domain-like"/>
    <property type="match status" value="1"/>
</dbReference>
<comment type="caution">
    <text evidence="1">The sequence shown here is derived from an EMBL/GenBank/DDBJ whole genome shotgun (WGS) entry which is preliminary data.</text>
</comment>
<reference evidence="1 2" key="1">
    <citation type="journal article" date="2020" name="Mol. Biol. Evol.">
        <title>Distinct Expression and Methylation Patterns for Genes with Different Fates following a Single Whole-Genome Duplication in Flowering Plants.</title>
        <authorList>
            <person name="Shi T."/>
            <person name="Rahmani R.S."/>
            <person name="Gugger P.F."/>
            <person name="Wang M."/>
            <person name="Li H."/>
            <person name="Zhang Y."/>
            <person name="Li Z."/>
            <person name="Wang Q."/>
            <person name="Van de Peer Y."/>
            <person name="Marchal K."/>
            <person name="Chen J."/>
        </authorList>
    </citation>
    <scope>NUCLEOTIDE SEQUENCE [LARGE SCALE GENOMIC DNA]</scope>
    <source>
        <tissue evidence="1">Leaf</tissue>
    </source>
</reference>
<sequence>MEEETAKKEIIRSLKVLQGYLVPFYSWFYSTETCGNFSIESECPKIVAWGKRYMERESVYETLPHHHKIYEFVLQLKKRLGIE</sequence>
<dbReference type="Proteomes" id="UP000607653">
    <property type="component" value="Unassembled WGS sequence"/>
</dbReference>